<dbReference type="InterPro" id="IPR023832">
    <property type="entry name" value="His_triad_protein"/>
</dbReference>
<dbReference type="SUPFAM" id="SSF142887">
    <property type="entry name" value="PhtA domain-like"/>
    <property type="match status" value="5"/>
</dbReference>
<gene>
    <name evidence="2" type="ORF">CYK18_02400</name>
</gene>
<feature type="compositionally biased region" description="Pro residues" evidence="1">
    <location>
        <begin position="566"/>
        <end position="584"/>
    </location>
</feature>
<feature type="compositionally biased region" description="Acidic residues" evidence="1">
    <location>
        <begin position="958"/>
        <end position="974"/>
    </location>
</feature>
<evidence type="ECO:0000256" key="1">
    <source>
        <dbReference type="SAM" id="MobiDB-lite"/>
    </source>
</evidence>
<dbReference type="InterPro" id="IPR037228">
    <property type="entry name" value="PhtA_dom_sf"/>
</dbReference>
<feature type="region of interest" description="Disordered" evidence="1">
    <location>
        <begin position="342"/>
        <end position="392"/>
    </location>
</feature>
<name>A0A2I1Z1S1_STRMT</name>
<feature type="region of interest" description="Disordered" evidence="1">
    <location>
        <begin position="914"/>
        <end position="980"/>
    </location>
</feature>
<evidence type="ECO:0000313" key="2">
    <source>
        <dbReference type="EMBL" id="PLA61065.1"/>
    </source>
</evidence>
<evidence type="ECO:0000313" key="3">
    <source>
        <dbReference type="Proteomes" id="UP000234971"/>
    </source>
</evidence>
<accession>A0A2I1Z1S1</accession>
<feature type="compositionally biased region" description="Polar residues" evidence="1">
    <location>
        <begin position="253"/>
        <end position="274"/>
    </location>
</feature>
<comment type="caution">
    <text evidence="2">The sequence shown here is derived from an EMBL/GenBank/DDBJ whole genome shotgun (WGS) entry which is preliminary data.</text>
</comment>
<feature type="region of interest" description="Disordered" evidence="1">
    <location>
        <begin position="562"/>
        <end position="591"/>
    </location>
</feature>
<protein>
    <submittedName>
        <fullName evidence="2">Pneumococcal histidine triad protein B</fullName>
    </submittedName>
</protein>
<feature type="region of interest" description="Disordered" evidence="1">
    <location>
        <begin position="242"/>
        <end position="274"/>
    </location>
</feature>
<sequence>MKINKKYVAGSVAVLALSVCSYELGRYQAGQVKKDSNRVAYIDGDQAGQKAENLTPDEVSKREGINAEQIVIKITDQGYVTSHGDHYHYYNGKVPYDAIISEELLMKDPNYQLKDSDIVNEIKGGYVIKVDGKYYVYLKDAAHADNIRTKEEIKRQKQEHSHNHGGGSNDQAVVAARAQGRYTTDDGYIFNASDIIEDTGDAYIVPHGNHFHYIPKSDLSASELAAAQAFLSGKGGQLSTVEYRSSRGETRSSVRTSQSEAPQDSATAPESQSEDLASLLQELYALPLSQRHVESDGLVFDPAQITKRTTNGVAVPHGDHFHFIPYSQMSALEEKLARNLPIGGQPIQSHADNTKPSSTDKPSSTPSSPIKPNFNLNTPAPNRGTGGAYTTDDGYVFSPTDVIDDTGDAFVVPHGNHFHYIPKSDLSAGELAAAQAYWNGKQGSHSSTNSSKPISDNAKPAQPSLTESPNLTVTPTYHQNQVEDIPTLLSELYAKPLSERHVESDGLVFDPAQIIKRTANGVAVPHGDHYHFIPYSQMSDLEQKIARMIPLHYSSSHWLPSRPNLIPAPDPTPVPSPQPIPNPQSSPSNPIDEKLVKQAVRKVADGYVFEENGISRYISAKELSAETVAAIDNKLSKQESLSHVLGAKKSTIPSSDQEFYNKVYDLLAKVHQNLISNKGRQADFDALDKLLERLNDVSSDKVKLVDDILTFLAPITHPERLGKPNAQIAYTDDEIKLAKLAGKYTTEDGYIFDPRDITSDEGDAYVTPHMTHSHWIKKESLSEAERAAAQTYAKEKGLTPPSTENQGSGNTEVKGVEAIYNKVKAAKKVPLDHMPYNLQHTVEVKNGSLIIPHYDHYHNIKFSWFDEGLYEAPKGYSLEDLFATVKYYVEHPNERPHSDNGWGNASDHVRKNKVEDSKPDEDKKHDEVSEPTRPESDEKENHAGLNPSVDNLYKPSTDEDETEGVANDTTDEAEVPQVETEKVEAKLKEVEALLDKVTDASLKNNVTESLAGLRNNLSLQTMDNNGIMAEAEKLLALLKGSESVTTKPEA</sequence>
<feature type="region of interest" description="Disordered" evidence="1">
    <location>
        <begin position="440"/>
        <end position="472"/>
    </location>
</feature>
<feature type="compositionally biased region" description="Polar residues" evidence="1">
    <location>
        <begin position="463"/>
        <end position="472"/>
    </location>
</feature>
<dbReference type="NCBIfam" id="TIGR01363">
    <property type="entry name" value="strep_his_triad"/>
    <property type="match status" value="3"/>
</dbReference>
<dbReference type="InterPro" id="IPR006270">
    <property type="entry name" value="Strep_his_triad_rpt"/>
</dbReference>
<dbReference type="AlphaFoldDB" id="A0A2I1Z1S1"/>
<feature type="compositionally biased region" description="Polar residues" evidence="1">
    <location>
        <begin position="441"/>
        <end position="454"/>
    </location>
</feature>
<dbReference type="Proteomes" id="UP000234971">
    <property type="component" value="Unassembled WGS sequence"/>
</dbReference>
<dbReference type="EMBL" id="PKIE01000001">
    <property type="protein sequence ID" value="PLA61065.1"/>
    <property type="molecule type" value="Genomic_DNA"/>
</dbReference>
<dbReference type="RefSeq" id="WP_101784821.1">
    <property type="nucleotide sequence ID" value="NZ_PKIE01000001.1"/>
</dbReference>
<dbReference type="Pfam" id="PF04270">
    <property type="entry name" value="Strep_his_triad"/>
    <property type="match status" value="7"/>
</dbReference>
<reference evidence="2 3" key="1">
    <citation type="submission" date="2017-12" db="EMBL/GenBank/DDBJ databases">
        <title>Phylogenetic diversity of female urinary microbiome.</title>
        <authorList>
            <person name="Thomas-White K."/>
            <person name="Wolfe A.J."/>
        </authorList>
    </citation>
    <scope>NUCLEOTIDE SEQUENCE [LARGE SCALE GENOMIC DNA]</scope>
    <source>
        <strain evidence="2 3">UMB1341</strain>
    </source>
</reference>
<organism evidence="2 3">
    <name type="scientific">Streptococcus mitis</name>
    <dbReference type="NCBI Taxonomy" id="28037"/>
    <lineage>
        <taxon>Bacteria</taxon>
        <taxon>Bacillati</taxon>
        <taxon>Bacillota</taxon>
        <taxon>Bacilli</taxon>
        <taxon>Lactobacillales</taxon>
        <taxon>Streptococcaceae</taxon>
        <taxon>Streptococcus</taxon>
        <taxon>Streptococcus mitis group</taxon>
    </lineage>
</organism>
<proteinExistence type="predicted"/>
<feature type="compositionally biased region" description="Low complexity" evidence="1">
    <location>
        <begin position="354"/>
        <end position="372"/>
    </location>
</feature>
<feature type="compositionally biased region" description="Basic and acidic residues" evidence="1">
    <location>
        <begin position="914"/>
        <end position="942"/>
    </location>
</feature>
<dbReference type="Gene3D" id="3.10.50.90">
    <property type="match status" value="6"/>
</dbReference>